<dbReference type="Proteomes" id="UP001157887">
    <property type="component" value="Unassembled WGS sequence"/>
</dbReference>
<dbReference type="Gene3D" id="2.40.10.270">
    <property type="entry name" value="Bacteriophage SPP1 head-tail adaptor protein"/>
    <property type="match status" value="1"/>
</dbReference>
<protein>
    <submittedName>
        <fullName evidence="1">Head-tail adaptor protein</fullName>
    </submittedName>
</protein>
<dbReference type="AlphaFoldDB" id="A0AAW6RY53"/>
<accession>A0AAW6RY53</accession>
<dbReference type="InterPro" id="IPR038666">
    <property type="entry name" value="SSP1_head-tail_sf"/>
</dbReference>
<evidence type="ECO:0000313" key="1">
    <source>
        <dbReference type="EMBL" id="MDG9788202.1"/>
    </source>
</evidence>
<reference evidence="1" key="1">
    <citation type="submission" date="2022-09" db="EMBL/GenBank/DDBJ databases">
        <title>Intensive care unit water sources are persistently colonized with multi-drug resistant bacteria and are the site of extensive horizontal gene transfer of antibiotic resistance genes.</title>
        <authorList>
            <person name="Diorio-Toth L."/>
        </authorList>
    </citation>
    <scope>NUCLEOTIDE SEQUENCE</scope>
    <source>
        <strain evidence="1">GD04065</strain>
    </source>
</reference>
<sequence>MQPGIFNHYVEVQKKKTVKATDGSGDRTTEYVTEFPVYADKVALSVRDFVASRANQSAISEKFQIRFTDIPIGINWLDYRLLCDGVYYRIIGPLSDNKGGNNWVTLACESGVTVWQDLP</sequence>
<name>A0AAW6RY53_ACIJO</name>
<dbReference type="EMBL" id="JAOECG010000025">
    <property type="protein sequence ID" value="MDG9788202.1"/>
    <property type="molecule type" value="Genomic_DNA"/>
</dbReference>
<evidence type="ECO:0000313" key="2">
    <source>
        <dbReference type="Proteomes" id="UP001157887"/>
    </source>
</evidence>
<organism evidence="1 2">
    <name type="scientific">Acinetobacter johnsonii</name>
    <dbReference type="NCBI Taxonomy" id="40214"/>
    <lineage>
        <taxon>Bacteria</taxon>
        <taxon>Pseudomonadati</taxon>
        <taxon>Pseudomonadota</taxon>
        <taxon>Gammaproteobacteria</taxon>
        <taxon>Moraxellales</taxon>
        <taxon>Moraxellaceae</taxon>
        <taxon>Acinetobacter</taxon>
    </lineage>
</organism>
<dbReference type="Pfam" id="PF05521">
    <property type="entry name" value="Phage_HCP"/>
    <property type="match status" value="1"/>
</dbReference>
<dbReference type="RefSeq" id="WP_279662003.1">
    <property type="nucleotide sequence ID" value="NZ_JAOECG010000025.1"/>
</dbReference>
<gene>
    <name evidence="1" type="ORF">N7566_14680</name>
</gene>
<proteinExistence type="predicted"/>
<comment type="caution">
    <text evidence="1">The sequence shown here is derived from an EMBL/GenBank/DDBJ whole genome shotgun (WGS) entry which is preliminary data.</text>
</comment>
<dbReference type="InterPro" id="IPR008767">
    <property type="entry name" value="Phage_SPP1_head-tail_adaptor"/>
</dbReference>